<keyword evidence="4" id="KW-0472">Membrane</keyword>
<evidence type="ECO:0000313" key="8">
    <source>
        <dbReference type="Proteomes" id="UP000199274"/>
    </source>
</evidence>
<organism evidence="7 8">
    <name type="scientific">Flavobacterium omnivorum</name>
    <dbReference type="NCBI Taxonomy" id="178355"/>
    <lineage>
        <taxon>Bacteria</taxon>
        <taxon>Pseudomonadati</taxon>
        <taxon>Bacteroidota</taxon>
        <taxon>Flavobacteriia</taxon>
        <taxon>Flavobacteriales</taxon>
        <taxon>Flavobacteriaceae</taxon>
        <taxon>Flavobacterium</taxon>
    </lineage>
</organism>
<feature type="domain" description="Bacterial surface antigen (D15)" evidence="6">
    <location>
        <begin position="668"/>
        <end position="836"/>
    </location>
</feature>
<comment type="subcellular location">
    <subcellularLocation>
        <location evidence="1">Membrane</location>
    </subcellularLocation>
</comment>
<dbReference type="STRING" id="178355.SAMN04488062_10395"/>
<keyword evidence="8" id="KW-1185">Reference proteome</keyword>
<dbReference type="Pfam" id="PF01103">
    <property type="entry name" value="Omp85"/>
    <property type="match status" value="1"/>
</dbReference>
<evidence type="ECO:0000313" key="7">
    <source>
        <dbReference type="EMBL" id="SDG92309.1"/>
    </source>
</evidence>
<dbReference type="InterPro" id="IPR000184">
    <property type="entry name" value="Bac_surfAg_D15"/>
</dbReference>
<keyword evidence="5" id="KW-0998">Cell outer membrane</keyword>
<dbReference type="Gene3D" id="2.40.160.50">
    <property type="entry name" value="membrane protein fhac: a member of the omp85/tpsb transporter family"/>
    <property type="match status" value="1"/>
</dbReference>
<keyword evidence="3" id="KW-0732">Signal</keyword>
<keyword evidence="2" id="KW-0812">Transmembrane</keyword>
<dbReference type="PROSITE" id="PS51257">
    <property type="entry name" value="PROKAR_LIPOPROTEIN"/>
    <property type="match status" value="1"/>
</dbReference>
<evidence type="ECO:0000256" key="4">
    <source>
        <dbReference type="ARBA" id="ARBA00023136"/>
    </source>
</evidence>
<dbReference type="Proteomes" id="UP000199274">
    <property type="component" value="Unassembled WGS sequence"/>
</dbReference>
<dbReference type="RefSeq" id="WP_091255611.1">
    <property type="nucleotide sequence ID" value="NZ_FNDB01000003.1"/>
</dbReference>
<dbReference type="PANTHER" id="PTHR12815:SF47">
    <property type="entry name" value="TRANSLOCATION AND ASSEMBLY MODULE SUBUNIT TAMA"/>
    <property type="match status" value="1"/>
</dbReference>
<accession>A0A1G7Y7B6</accession>
<reference evidence="8" key="1">
    <citation type="submission" date="2016-10" db="EMBL/GenBank/DDBJ databases">
        <authorList>
            <person name="Varghese N."/>
            <person name="Submissions S."/>
        </authorList>
    </citation>
    <scope>NUCLEOTIDE SEQUENCE [LARGE SCALE GENOMIC DNA]</scope>
    <source>
        <strain evidence="8">CGMCC 1.2747</strain>
    </source>
</reference>
<protein>
    <submittedName>
        <fullName evidence="7">Surface antigen</fullName>
    </submittedName>
</protein>
<evidence type="ECO:0000259" key="6">
    <source>
        <dbReference type="Pfam" id="PF01103"/>
    </source>
</evidence>
<evidence type="ECO:0000256" key="1">
    <source>
        <dbReference type="ARBA" id="ARBA00004370"/>
    </source>
</evidence>
<dbReference type="AlphaFoldDB" id="A0A1G7Y7B6"/>
<gene>
    <name evidence="7" type="ORF">SAMN04488062_10395</name>
</gene>
<evidence type="ECO:0000256" key="5">
    <source>
        <dbReference type="ARBA" id="ARBA00023237"/>
    </source>
</evidence>
<dbReference type="InterPro" id="IPR039910">
    <property type="entry name" value="D15-like"/>
</dbReference>
<dbReference type="OrthoDB" id="9814535at2"/>
<dbReference type="PANTHER" id="PTHR12815">
    <property type="entry name" value="SORTING AND ASSEMBLY MACHINERY SAMM50 PROTEIN FAMILY MEMBER"/>
    <property type="match status" value="1"/>
</dbReference>
<dbReference type="GO" id="GO:0019867">
    <property type="term" value="C:outer membrane"/>
    <property type="evidence" value="ECO:0007669"/>
    <property type="project" value="InterPro"/>
</dbReference>
<name>A0A1G7Y7B6_9FLAO</name>
<evidence type="ECO:0000256" key="2">
    <source>
        <dbReference type="ARBA" id="ARBA00022692"/>
    </source>
</evidence>
<sequence>MKKIYTKITAFIVIAILICACNAVKRVPEGKLLLTKNEITVNDKTIKDENVFNQLYQKPNSTLLGYRLRLNLYNLANLNPDSTYKAKFTNNPEKFKRKSKWLSEKQVNRLGKSFWYHGIHDFLRRTGEPPIIIDKERADKSILRLKYYYFNNGFFNVQAAYAIDTLKLKKAKIKYAITSGNAFFIDSLRATIATPVLDSLYQINKFNTFVKSGNQYKTEDFDNEKNRITTNFRNNGVYNFQPNYVTFDIDTIKKVNQANITLMIANYSYQDGDSTKTTPFKIYKISDVNIYTDYSPSLNTLNIKDSTTYKNFNLYSQEKLKYKPKAITNAIFITKGGLYADNKTVLTTRYLNNLKIFNYPSIQYEVDKRDTTAQSLIAKVYLTPRKKYSFGTTLDVTHSNIQDFGVGLSVSETIRNVFNGAETLEIAARGNIGASKDLANPKNNFFNVSEYGLDLKLNIPRIFMPFNTDKIIAKSMIPSTLITVGFAKQRNIGLDKENFTGALSYNWTPKINHTARFDLFNTQFVRNLNPTNYFNVYGSSYNALNEISKAYNTNTTYYNNAIDKDLLIEQGTRGFTNDVLTGNATFLKPLEAADVESVKSIEERRLRLTENDFILATSFTFSKTTKKDLTDNNFYLFKTKIESAGTILSAFAKTTNQKKNVNGNYEIFNLEYSEYVKTEFDYIKHWDLSKEKILAFRSFFGIAIPFGNSNYIPFSRSYFSGGSNDNRAWQPYGLGPGSSGALDDFNEANMKIAISGEFRFKLLGSLKGAIFADAGNIWSVLDNVVDEKSTFTSFSDLKDMALGTGFGIRYDLSFFVIRFDLGFKTYNPANETNKRWFREYNFSNSVLNFGINYPF</sequence>
<evidence type="ECO:0000256" key="3">
    <source>
        <dbReference type="ARBA" id="ARBA00022729"/>
    </source>
</evidence>
<dbReference type="EMBL" id="FNDB01000003">
    <property type="protein sequence ID" value="SDG92309.1"/>
    <property type="molecule type" value="Genomic_DNA"/>
</dbReference>
<proteinExistence type="predicted"/>